<reference evidence="1 2" key="1">
    <citation type="submission" date="2018-03" db="EMBL/GenBank/DDBJ databases">
        <title>Genomic Encyclopedia of Archaeal and Bacterial Type Strains, Phase II (KMG-II): from individual species to whole genera.</title>
        <authorList>
            <person name="Goeker M."/>
        </authorList>
    </citation>
    <scope>NUCLEOTIDE SEQUENCE [LARGE SCALE GENOMIC DNA]</scope>
    <source>
        <strain evidence="1 2">DSM 18107</strain>
    </source>
</reference>
<dbReference type="EMBL" id="PYGK01000023">
    <property type="protein sequence ID" value="PSL21488.1"/>
    <property type="molecule type" value="Genomic_DNA"/>
</dbReference>
<evidence type="ECO:0000313" key="2">
    <source>
        <dbReference type="Proteomes" id="UP000240978"/>
    </source>
</evidence>
<protein>
    <submittedName>
        <fullName evidence="1">Uncharacterized protein</fullName>
    </submittedName>
</protein>
<proteinExistence type="predicted"/>
<dbReference type="Proteomes" id="UP000240978">
    <property type="component" value="Unassembled WGS sequence"/>
</dbReference>
<comment type="caution">
    <text evidence="1">The sequence shown here is derived from an EMBL/GenBank/DDBJ whole genome shotgun (WGS) entry which is preliminary data.</text>
</comment>
<evidence type="ECO:0000313" key="1">
    <source>
        <dbReference type="EMBL" id="PSL21488.1"/>
    </source>
</evidence>
<keyword evidence="2" id="KW-1185">Reference proteome</keyword>
<organism evidence="1 2">
    <name type="scientific">Chitinophaga ginsengisoli</name>
    <dbReference type="NCBI Taxonomy" id="363837"/>
    <lineage>
        <taxon>Bacteria</taxon>
        <taxon>Pseudomonadati</taxon>
        <taxon>Bacteroidota</taxon>
        <taxon>Chitinophagia</taxon>
        <taxon>Chitinophagales</taxon>
        <taxon>Chitinophagaceae</taxon>
        <taxon>Chitinophaga</taxon>
    </lineage>
</organism>
<sequence>MNKGALYRHVGITTTLLIISLHSWGSATLPQHPYRIIPVNTVPLDTIPVKKPVETETVEQKQELPVEPVIKEVPKSKKQLKPIAVPTVVTPVKPPQIIKPKIVIKKIGVRVP</sequence>
<name>A0A2P8FIC8_9BACT</name>
<accession>A0A2P8FIC8</accession>
<dbReference type="AlphaFoldDB" id="A0A2P8FIC8"/>
<gene>
    <name evidence="1" type="ORF">CLV42_12342</name>
</gene>